<name>A0A1L0BK41_9ASCO</name>
<evidence type="ECO:0000313" key="3">
    <source>
        <dbReference type="Proteomes" id="UP000182259"/>
    </source>
</evidence>
<dbReference type="Proteomes" id="UP000182259">
    <property type="component" value="Chromosome II"/>
</dbReference>
<dbReference type="AlphaFoldDB" id="A0A1L0BK41"/>
<evidence type="ECO:0000259" key="1">
    <source>
        <dbReference type="PROSITE" id="PS50206"/>
    </source>
</evidence>
<feature type="domain" description="Rhodanese" evidence="1">
    <location>
        <begin position="34"/>
        <end position="137"/>
    </location>
</feature>
<dbReference type="SUPFAM" id="SSF52821">
    <property type="entry name" value="Rhodanese/Cell cycle control phosphatase"/>
    <property type="match status" value="1"/>
</dbReference>
<dbReference type="PROSITE" id="PS50206">
    <property type="entry name" value="RHODANESE_3"/>
    <property type="match status" value="1"/>
</dbReference>
<evidence type="ECO:0000313" key="2">
    <source>
        <dbReference type="EMBL" id="SGZ51721.1"/>
    </source>
</evidence>
<dbReference type="InterPro" id="IPR001763">
    <property type="entry name" value="Rhodanese-like_dom"/>
</dbReference>
<accession>A0A1L0BK41</accession>
<dbReference type="InterPro" id="IPR036873">
    <property type="entry name" value="Rhodanese-like_dom_sf"/>
</dbReference>
<dbReference type="EMBL" id="LT635765">
    <property type="protein sequence ID" value="SGZ51721.1"/>
    <property type="molecule type" value="Genomic_DNA"/>
</dbReference>
<sequence>MSVPEWLKKWEIAEPETVSVRAPKEEVLSALENSPDTITVVDLRNDRERGYITKAVHIPATTIHGPDEIKSKVIDPILEVKPETKTIAIHCNSSGKRASYVAGWLDDYLKKNPSDLKVEILHEGIVGWLAGGEKFEPETTWVKEE</sequence>
<gene>
    <name evidence="2" type="ORF">SAMEA4029009_CIC11G00000003714</name>
</gene>
<protein>
    <submittedName>
        <fullName evidence="2">CIC11C00000003714</fullName>
    </submittedName>
</protein>
<reference evidence="2 3" key="1">
    <citation type="submission" date="2016-10" db="EMBL/GenBank/DDBJ databases">
        <authorList>
            <person name="de Groot N.N."/>
        </authorList>
    </citation>
    <scope>NUCLEOTIDE SEQUENCE [LARGE SCALE GENOMIC DNA]</scope>
    <source>
        <strain evidence="2 3">PYCC 4715</strain>
    </source>
</reference>
<dbReference type="Gene3D" id="3.40.250.10">
    <property type="entry name" value="Rhodanese-like domain"/>
    <property type="match status" value="1"/>
</dbReference>
<dbReference type="SMART" id="SM00450">
    <property type="entry name" value="RHOD"/>
    <property type="match status" value="1"/>
</dbReference>
<proteinExistence type="predicted"/>
<organism evidence="2 3">
    <name type="scientific">Sungouiella intermedia</name>
    <dbReference type="NCBI Taxonomy" id="45354"/>
    <lineage>
        <taxon>Eukaryota</taxon>
        <taxon>Fungi</taxon>
        <taxon>Dikarya</taxon>
        <taxon>Ascomycota</taxon>
        <taxon>Saccharomycotina</taxon>
        <taxon>Pichiomycetes</taxon>
        <taxon>Metschnikowiaceae</taxon>
        <taxon>Sungouiella</taxon>
    </lineage>
</organism>
<dbReference type="Pfam" id="PF00581">
    <property type="entry name" value="Rhodanese"/>
    <property type="match status" value="1"/>
</dbReference>